<dbReference type="SUPFAM" id="SSF52540">
    <property type="entry name" value="P-loop containing nucleoside triphosphate hydrolases"/>
    <property type="match status" value="1"/>
</dbReference>
<comment type="caution">
    <text evidence="2">The sequence shown here is derived from an EMBL/GenBank/DDBJ whole genome shotgun (WGS) entry which is preliminary data.</text>
</comment>
<dbReference type="Pfam" id="PF00005">
    <property type="entry name" value="ABC_tran"/>
    <property type="match status" value="1"/>
</dbReference>
<gene>
    <name evidence="2" type="ORF">IAB36_02980</name>
</gene>
<dbReference type="GO" id="GO:0005886">
    <property type="term" value="C:plasma membrane"/>
    <property type="evidence" value="ECO:0007669"/>
    <property type="project" value="TreeGrafter"/>
</dbReference>
<dbReference type="GO" id="GO:0005524">
    <property type="term" value="F:ATP binding"/>
    <property type="evidence" value="ECO:0007669"/>
    <property type="project" value="UniProtKB-KW"/>
</dbReference>
<sequence>MLQLKQIHKYYPVGREKFHALKDISLTIEDGEFVSIEGESGAGKSTLLHILGLLDTFDRGSYLLDGKEVKQFSDATASAYRNQKIGFVMQDYSLIPGKTVLFNTMLPLLFGHRKEGFRQVRQKALTALQRVGIADQAKKKVSQLSGGKKQRV</sequence>
<proteinExistence type="predicted"/>
<evidence type="ECO:0000259" key="1">
    <source>
        <dbReference type="Pfam" id="PF00005"/>
    </source>
</evidence>
<dbReference type="GO" id="GO:0022857">
    <property type="term" value="F:transmembrane transporter activity"/>
    <property type="evidence" value="ECO:0007669"/>
    <property type="project" value="TreeGrafter"/>
</dbReference>
<keyword evidence="2" id="KW-0547">Nucleotide-binding</keyword>
<dbReference type="Gene3D" id="3.40.50.300">
    <property type="entry name" value="P-loop containing nucleotide triphosphate hydrolases"/>
    <property type="match status" value="1"/>
</dbReference>
<name>A0A9D1DC06_9FIRM</name>
<reference evidence="2" key="1">
    <citation type="submission" date="2020-10" db="EMBL/GenBank/DDBJ databases">
        <authorList>
            <person name="Gilroy R."/>
        </authorList>
    </citation>
    <scope>NUCLEOTIDE SEQUENCE</scope>
    <source>
        <strain evidence="2">CHK184-25365</strain>
    </source>
</reference>
<dbReference type="InterPro" id="IPR027417">
    <property type="entry name" value="P-loop_NTPase"/>
</dbReference>
<feature type="domain" description="ABC transporter" evidence="1">
    <location>
        <begin position="21"/>
        <end position="152"/>
    </location>
</feature>
<dbReference type="PANTHER" id="PTHR24220">
    <property type="entry name" value="IMPORT ATP-BINDING PROTEIN"/>
    <property type="match status" value="1"/>
</dbReference>
<evidence type="ECO:0000313" key="2">
    <source>
        <dbReference type="EMBL" id="HIR40772.1"/>
    </source>
</evidence>
<dbReference type="InterPro" id="IPR003439">
    <property type="entry name" value="ABC_transporter-like_ATP-bd"/>
</dbReference>
<keyword evidence="2" id="KW-0067">ATP-binding</keyword>
<dbReference type="PANTHER" id="PTHR24220:SF86">
    <property type="entry name" value="ABC TRANSPORTER ABCH.1"/>
    <property type="match status" value="1"/>
</dbReference>
<dbReference type="AlphaFoldDB" id="A0A9D1DC06"/>
<dbReference type="EMBL" id="DVGY01000070">
    <property type="protein sequence ID" value="HIR40772.1"/>
    <property type="molecule type" value="Genomic_DNA"/>
</dbReference>
<dbReference type="GO" id="GO:0016887">
    <property type="term" value="F:ATP hydrolysis activity"/>
    <property type="evidence" value="ECO:0007669"/>
    <property type="project" value="InterPro"/>
</dbReference>
<accession>A0A9D1DC06</accession>
<organism evidence="2 3">
    <name type="scientific">Candidatus Egerieicola pullicola</name>
    <dbReference type="NCBI Taxonomy" id="2840775"/>
    <lineage>
        <taxon>Bacteria</taxon>
        <taxon>Bacillati</taxon>
        <taxon>Bacillota</taxon>
        <taxon>Clostridia</taxon>
        <taxon>Eubacteriales</taxon>
        <taxon>Oscillospiraceae</taxon>
        <taxon>Oscillospiraceae incertae sedis</taxon>
        <taxon>Candidatus Egerieicola</taxon>
    </lineage>
</organism>
<evidence type="ECO:0000313" key="3">
    <source>
        <dbReference type="Proteomes" id="UP000886749"/>
    </source>
</evidence>
<feature type="non-terminal residue" evidence="2">
    <location>
        <position position="152"/>
    </location>
</feature>
<dbReference type="InterPro" id="IPR015854">
    <property type="entry name" value="ABC_transpr_LolD-like"/>
</dbReference>
<reference evidence="2" key="2">
    <citation type="journal article" date="2021" name="PeerJ">
        <title>Extensive microbial diversity within the chicken gut microbiome revealed by metagenomics and culture.</title>
        <authorList>
            <person name="Gilroy R."/>
            <person name="Ravi A."/>
            <person name="Getino M."/>
            <person name="Pursley I."/>
            <person name="Horton D.L."/>
            <person name="Alikhan N.F."/>
            <person name="Baker D."/>
            <person name="Gharbi K."/>
            <person name="Hall N."/>
            <person name="Watson M."/>
            <person name="Adriaenssens E.M."/>
            <person name="Foster-Nyarko E."/>
            <person name="Jarju S."/>
            <person name="Secka A."/>
            <person name="Antonio M."/>
            <person name="Oren A."/>
            <person name="Chaudhuri R.R."/>
            <person name="La Ragione R."/>
            <person name="Hildebrand F."/>
            <person name="Pallen M.J."/>
        </authorList>
    </citation>
    <scope>NUCLEOTIDE SEQUENCE</scope>
    <source>
        <strain evidence="2">CHK184-25365</strain>
    </source>
</reference>
<protein>
    <submittedName>
        <fullName evidence="2">ATP-binding cassette domain-containing protein</fullName>
    </submittedName>
</protein>
<dbReference type="Proteomes" id="UP000886749">
    <property type="component" value="Unassembled WGS sequence"/>
</dbReference>